<evidence type="ECO:0000256" key="5">
    <source>
        <dbReference type="SAM" id="MobiDB-lite"/>
    </source>
</evidence>
<feature type="region of interest" description="Disordered" evidence="5">
    <location>
        <begin position="68"/>
        <end position="120"/>
    </location>
</feature>
<evidence type="ECO:0000259" key="6">
    <source>
        <dbReference type="SMART" id="SM00528"/>
    </source>
</evidence>
<feature type="compositionally biased region" description="Basic and acidic residues" evidence="5">
    <location>
        <begin position="108"/>
        <end position="120"/>
    </location>
</feature>
<dbReference type="GO" id="GO:0009295">
    <property type="term" value="C:nucleoid"/>
    <property type="evidence" value="ECO:0007669"/>
    <property type="project" value="UniProtKB-SubCell"/>
</dbReference>
<proteinExistence type="inferred from homology"/>
<comment type="caution">
    <text evidence="7">The sequence shown here is derived from an EMBL/GenBank/DDBJ whole genome shotgun (WGS) entry which is preliminary data.</text>
</comment>
<feature type="domain" description="DNA-binding protein H-NS-like C-terminal" evidence="6">
    <location>
        <begin position="74"/>
        <end position="118"/>
    </location>
</feature>
<dbReference type="Gene3D" id="4.10.430.10">
    <property type="entry name" value="Histone-like protein H-NS, C-terminal domain"/>
    <property type="match status" value="1"/>
</dbReference>
<keyword evidence="4 7" id="KW-0238">DNA-binding</keyword>
<evidence type="ECO:0000256" key="2">
    <source>
        <dbReference type="ARBA" id="ARBA00010610"/>
    </source>
</evidence>
<evidence type="ECO:0000313" key="7">
    <source>
        <dbReference type="EMBL" id="OZI76150.1"/>
    </source>
</evidence>
<dbReference type="Pfam" id="PF00816">
    <property type="entry name" value="Histone_HNS"/>
    <property type="match status" value="1"/>
</dbReference>
<dbReference type="EMBL" id="NEVT01000006">
    <property type="protein sequence ID" value="OZI76150.1"/>
    <property type="molecule type" value="Genomic_DNA"/>
</dbReference>
<dbReference type="PANTHER" id="PTHR38097:SF2">
    <property type="entry name" value="DNA-BINDING PROTEIN STPA"/>
    <property type="match status" value="1"/>
</dbReference>
<organism evidence="7 8">
    <name type="scientific">Bordetella genomosp. 2</name>
    <dbReference type="NCBI Taxonomy" id="1983456"/>
    <lineage>
        <taxon>Bacteria</taxon>
        <taxon>Pseudomonadati</taxon>
        <taxon>Pseudomonadota</taxon>
        <taxon>Betaproteobacteria</taxon>
        <taxon>Burkholderiales</taxon>
        <taxon>Alcaligenaceae</taxon>
        <taxon>Bordetella</taxon>
    </lineage>
</organism>
<dbReference type="AlphaFoldDB" id="A0A261VRD9"/>
<keyword evidence="3" id="KW-0963">Cytoplasm</keyword>
<dbReference type="Proteomes" id="UP000215633">
    <property type="component" value="Unassembled WGS sequence"/>
</dbReference>
<sequence length="120" mass="13272">MPRETYAALQAKIEKEITKLQKKAEALQSKRRKPVIASIVTSMREYNITPEEIAAAFSGAAKTPRAASRKAAAPAAKRQVAPKYRHPDTGETWSGRGKAPRWLTAEEAEGKHRDSFLIAE</sequence>
<evidence type="ECO:0000256" key="4">
    <source>
        <dbReference type="ARBA" id="ARBA00023125"/>
    </source>
</evidence>
<dbReference type="InterPro" id="IPR037150">
    <property type="entry name" value="H-NS_C_dom_sf"/>
</dbReference>
<dbReference type="SMART" id="SM00528">
    <property type="entry name" value="HNS"/>
    <property type="match status" value="1"/>
</dbReference>
<accession>A0A261VRD9</accession>
<evidence type="ECO:0000256" key="1">
    <source>
        <dbReference type="ARBA" id="ARBA00004453"/>
    </source>
</evidence>
<reference evidence="8" key="1">
    <citation type="submission" date="2017-05" db="EMBL/GenBank/DDBJ databases">
        <title>Complete and WGS of Bordetella genogroups.</title>
        <authorList>
            <person name="Spilker T."/>
            <person name="Lipuma J."/>
        </authorList>
    </citation>
    <scope>NUCLEOTIDE SEQUENCE [LARGE SCALE GENOMIC DNA]</scope>
    <source>
        <strain evidence="8">AU8256</strain>
    </source>
</reference>
<keyword evidence="8" id="KW-1185">Reference proteome</keyword>
<comment type="similarity">
    <text evidence="2">Belongs to the histone-like protein H-NS family.</text>
</comment>
<evidence type="ECO:0000313" key="8">
    <source>
        <dbReference type="Proteomes" id="UP000215633"/>
    </source>
</evidence>
<gene>
    <name evidence="7" type="ORF">CAL24_13335</name>
</gene>
<name>A0A261VRD9_9BORD</name>
<evidence type="ECO:0000256" key="3">
    <source>
        <dbReference type="ARBA" id="ARBA00022490"/>
    </source>
</evidence>
<comment type="subcellular location">
    <subcellularLocation>
        <location evidence="1">Cytoplasm</location>
        <location evidence="1">Nucleoid</location>
    </subcellularLocation>
</comment>
<feature type="compositionally biased region" description="Low complexity" evidence="5">
    <location>
        <begin position="68"/>
        <end position="82"/>
    </location>
</feature>
<protein>
    <submittedName>
        <fullName evidence="7">DNA-binding protein</fullName>
    </submittedName>
</protein>
<dbReference type="SUPFAM" id="SSF81273">
    <property type="entry name" value="H-NS histone-like proteins"/>
    <property type="match status" value="1"/>
</dbReference>
<dbReference type="GO" id="GO:0003677">
    <property type="term" value="F:DNA binding"/>
    <property type="evidence" value="ECO:0007669"/>
    <property type="project" value="UniProtKB-KW"/>
</dbReference>
<dbReference type="InterPro" id="IPR027444">
    <property type="entry name" value="H-NS_C_dom"/>
</dbReference>
<dbReference type="RefSeq" id="WP_028355743.1">
    <property type="nucleotide sequence ID" value="NZ_NEVT01000006.1"/>
</dbReference>
<dbReference type="PANTHER" id="PTHR38097">
    <property type="match status" value="1"/>
</dbReference>